<keyword evidence="2" id="KW-1185">Reference proteome</keyword>
<name>A0A9P6K7E1_9FUNG</name>
<reference evidence="1" key="1">
    <citation type="journal article" date="2020" name="Fungal Divers.">
        <title>Resolving the Mortierellaceae phylogeny through synthesis of multi-gene phylogenetics and phylogenomics.</title>
        <authorList>
            <person name="Vandepol N."/>
            <person name="Liber J."/>
            <person name="Desiro A."/>
            <person name="Na H."/>
            <person name="Kennedy M."/>
            <person name="Barry K."/>
            <person name="Grigoriev I.V."/>
            <person name="Miller A.N."/>
            <person name="O'Donnell K."/>
            <person name="Stajich J.E."/>
            <person name="Bonito G."/>
        </authorList>
    </citation>
    <scope>NUCLEOTIDE SEQUENCE</scope>
    <source>
        <strain evidence="1">NRRL 2591</strain>
    </source>
</reference>
<sequence>MTREEFYELYGELAEHLAKGQRKIDIHRVYSFDEVQQAHLDFQGQKSTSKLLIKTHLTSALHLSFYIGIK</sequence>
<dbReference type="Proteomes" id="UP000723463">
    <property type="component" value="Unassembled WGS sequence"/>
</dbReference>
<accession>A0A9P6K7E1</accession>
<organism evidence="1 2">
    <name type="scientific">Mortierella hygrophila</name>
    <dbReference type="NCBI Taxonomy" id="979708"/>
    <lineage>
        <taxon>Eukaryota</taxon>
        <taxon>Fungi</taxon>
        <taxon>Fungi incertae sedis</taxon>
        <taxon>Mucoromycota</taxon>
        <taxon>Mortierellomycotina</taxon>
        <taxon>Mortierellomycetes</taxon>
        <taxon>Mortierellales</taxon>
        <taxon>Mortierellaceae</taxon>
        <taxon>Mortierella</taxon>
    </lineage>
</organism>
<evidence type="ECO:0000313" key="1">
    <source>
        <dbReference type="EMBL" id="KAF9549426.1"/>
    </source>
</evidence>
<dbReference type="Gene3D" id="3.90.180.10">
    <property type="entry name" value="Medium-chain alcohol dehydrogenases, catalytic domain"/>
    <property type="match status" value="1"/>
</dbReference>
<proteinExistence type="predicted"/>
<dbReference type="EMBL" id="JAAAXW010000019">
    <property type="protein sequence ID" value="KAF9549426.1"/>
    <property type="molecule type" value="Genomic_DNA"/>
</dbReference>
<evidence type="ECO:0000313" key="2">
    <source>
        <dbReference type="Proteomes" id="UP000723463"/>
    </source>
</evidence>
<dbReference type="AlphaFoldDB" id="A0A9P6K7E1"/>
<protein>
    <submittedName>
        <fullName evidence="1">Uncharacterized protein</fullName>
    </submittedName>
</protein>
<comment type="caution">
    <text evidence="1">The sequence shown here is derived from an EMBL/GenBank/DDBJ whole genome shotgun (WGS) entry which is preliminary data.</text>
</comment>
<gene>
    <name evidence="1" type="ORF">EC957_003815</name>
</gene>